<dbReference type="InterPro" id="IPR003761">
    <property type="entry name" value="Exonuc_VII_S"/>
</dbReference>
<keyword evidence="3" id="KW-0540">Nuclease</keyword>
<dbReference type="AlphaFoldDB" id="A0A1Y6BV38"/>
<dbReference type="NCBIfam" id="TIGR01280">
    <property type="entry name" value="xseB"/>
    <property type="match status" value="1"/>
</dbReference>
<evidence type="ECO:0000256" key="1">
    <source>
        <dbReference type="ARBA" id="ARBA00009998"/>
    </source>
</evidence>
<evidence type="ECO:0000256" key="4">
    <source>
        <dbReference type="ARBA" id="ARBA00022801"/>
    </source>
</evidence>
<dbReference type="Proteomes" id="UP000192907">
    <property type="component" value="Unassembled WGS sequence"/>
</dbReference>
<dbReference type="Gene3D" id="1.10.287.1040">
    <property type="entry name" value="Exonuclease VII, small subunit"/>
    <property type="match status" value="1"/>
</dbReference>
<protein>
    <recommendedName>
        <fullName evidence="6">Exodeoxyribonuclease VII small subunit</fullName>
        <ecNumber evidence="6">3.1.11.6</ecNumber>
    </recommendedName>
</protein>
<dbReference type="Pfam" id="PF02609">
    <property type="entry name" value="Exonuc_VII_S"/>
    <property type="match status" value="1"/>
</dbReference>
<name>A0A1Y6BV38_9BACT</name>
<dbReference type="SUPFAM" id="SSF116842">
    <property type="entry name" value="XseB-like"/>
    <property type="match status" value="1"/>
</dbReference>
<dbReference type="GO" id="GO:0006308">
    <property type="term" value="P:DNA catabolic process"/>
    <property type="evidence" value="ECO:0007669"/>
    <property type="project" value="UniProtKB-UniRule"/>
</dbReference>
<reference evidence="8" key="1">
    <citation type="submission" date="2017-04" db="EMBL/GenBank/DDBJ databases">
        <authorList>
            <person name="Varghese N."/>
            <person name="Submissions S."/>
        </authorList>
    </citation>
    <scope>NUCLEOTIDE SEQUENCE [LARGE SCALE GENOMIC DNA]</scope>
    <source>
        <strain evidence="8">RKEM611</strain>
    </source>
</reference>
<dbReference type="STRING" id="1513793.SAMN06296036_107132"/>
<evidence type="ECO:0000256" key="2">
    <source>
        <dbReference type="ARBA" id="ARBA00022490"/>
    </source>
</evidence>
<dbReference type="OrthoDB" id="9926211at2"/>
<dbReference type="GO" id="GO:0009318">
    <property type="term" value="C:exodeoxyribonuclease VII complex"/>
    <property type="evidence" value="ECO:0007669"/>
    <property type="project" value="UniProtKB-UniRule"/>
</dbReference>
<keyword evidence="4" id="KW-0378">Hydrolase</keyword>
<dbReference type="RefSeq" id="WP_132318414.1">
    <property type="nucleotide sequence ID" value="NZ_FWZT01000007.1"/>
</dbReference>
<gene>
    <name evidence="7" type="ORF">SAMN06296036_107132</name>
</gene>
<organism evidence="7 8">
    <name type="scientific">Pseudobacteriovorax antillogorgiicola</name>
    <dbReference type="NCBI Taxonomy" id="1513793"/>
    <lineage>
        <taxon>Bacteria</taxon>
        <taxon>Pseudomonadati</taxon>
        <taxon>Bdellovibrionota</taxon>
        <taxon>Oligoflexia</taxon>
        <taxon>Oligoflexales</taxon>
        <taxon>Pseudobacteriovoracaceae</taxon>
        <taxon>Pseudobacteriovorax</taxon>
    </lineage>
</organism>
<proteinExistence type="inferred from homology"/>
<accession>A0A1Y6BV38</accession>
<keyword evidence="5" id="KW-0269">Exonuclease</keyword>
<evidence type="ECO:0000313" key="7">
    <source>
        <dbReference type="EMBL" id="SMF21756.1"/>
    </source>
</evidence>
<sequence length="67" mass="7862">MKESLKYQTMLEEVEGIVKEMSSPDLDLDQMVNKVERGYELIQLMRDRLQQTKAKVEDLHAKYDGSE</sequence>
<dbReference type="EC" id="3.1.11.6" evidence="6"/>
<evidence type="ECO:0000256" key="5">
    <source>
        <dbReference type="ARBA" id="ARBA00022839"/>
    </source>
</evidence>
<evidence type="ECO:0000256" key="6">
    <source>
        <dbReference type="NCBIfam" id="TIGR01280"/>
    </source>
</evidence>
<dbReference type="InterPro" id="IPR037004">
    <property type="entry name" value="Exonuc_VII_ssu_sf"/>
</dbReference>
<dbReference type="GO" id="GO:0008855">
    <property type="term" value="F:exodeoxyribonuclease VII activity"/>
    <property type="evidence" value="ECO:0007669"/>
    <property type="project" value="UniProtKB-UniRule"/>
</dbReference>
<keyword evidence="8" id="KW-1185">Reference proteome</keyword>
<comment type="similarity">
    <text evidence="1">Belongs to the XseB family.</text>
</comment>
<dbReference type="EMBL" id="FWZT01000007">
    <property type="protein sequence ID" value="SMF21756.1"/>
    <property type="molecule type" value="Genomic_DNA"/>
</dbReference>
<evidence type="ECO:0000313" key="8">
    <source>
        <dbReference type="Proteomes" id="UP000192907"/>
    </source>
</evidence>
<keyword evidence="2" id="KW-0963">Cytoplasm</keyword>
<evidence type="ECO:0000256" key="3">
    <source>
        <dbReference type="ARBA" id="ARBA00022722"/>
    </source>
</evidence>